<keyword evidence="1" id="KW-0732">Signal</keyword>
<keyword evidence="3" id="KW-1185">Reference proteome</keyword>
<proteinExistence type="predicted"/>
<evidence type="ECO:0000256" key="1">
    <source>
        <dbReference type="SAM" id="SignalP"/>
    </source>
</evidence>
<dbReference type="AlphaFoldDB" id="A0A2T6B7G0"/>
<feature type="signal peptide" evidence="1">
    <location>
        <begin position="1"/>
        <end position="18"/>
    </location>
</feature>
<reference evidence="2 3" key="1">
    <citation type="submission" date="2018-04" db="EMBL/GenBank/DDBJ databases">
        <title>Genomic Encyclopedia of Archaeal and Bacterial Type Strains, Phase II (KMG-II): from individual species to whole genera.</title>
        <authorList>
            <person name="Goeker M."/>
        </authorList>
    </citation>
    <scope>NUCLEOTIDE SEQUENCE [LARGE SCALE GENOMIC DNA]</scope>
    <source>
        <strain evidence="2 3">DSM 29329</strain>
    </source>
</reference>
<evidence type="ECO:0008006" key="4">
    <source>
        <dbReference type="Google" id="ProtNLM"/>
    </source>
</evidence>
<dbReference type="PROSITE" id="PS51257">
    <property type="entry name" value="PROKAR_LIPOPROTEIN"/>
    <property type="match status" value="1"/>
</dbReference>
<feature type="chain" id="PRO_5015406852" description="Translation initiation factor 2" evidence="1">
    <location>
        <begin position="19"/>
        <end position="137"/>
    </location>
</feature>
<evidence type="ECO:0000313" key="2">
    <source>
        <dbReference type="EMBL" id="PTX51986.1"/>
    </source>
</evidence>
<evidence type="ECO:0000313" key="3">
    <source>
        <dbReference type="Proteomes" id="UP000244069"/>
    </source>
</evidence>
<name>A0A2T6B7G0_9RHOB</name>
<dbReference type="Proteomes" id="UP000244069">
    <property type="component" value="Unassembled WGS sequence"/>
</dbReference>
<gene>
    <name evidence="2" type="ORF">C8N44_10230</name>
</gene>
<dbReference type="EMBL" id="QBKN01000002">
    <property type="protein sequence ID" value="PTX51986.1"/>
    <property type="molecule type" value="Genomic_DNA"/>
</dbReference>
<organism evidence="2 3">
    <name type="scientific">Allosediminivita pacifica</name>
    <dbReference type="NCBI Taxonomy" id="1267769"/>
    <lineage>
        <taxon>Bacteria</taxon>
        <taxon>Pseudomonadati</taxon>
        <taxon>Pseudomonadota</taxon>
        <taxon>Alphaproteobacteria</taxon>
        <taxon>Rhodobacterales</taxon>
        <taxon>Paracoccaceae</taxon>
        <taxon>Allosediminivita</taxon>
    </lineage>
</organism>
<comment type="caution">
    <text evidence="2">The sequence shown here is derived from an EMBL/GenBank/DDBJ whole genome shotgun (WGS) entry which is preliminary data.</text>
</comment>
<sequence>MRFLLCLVVVTSMVSGCATVTRGTKDVLVVETDPVGAKAQLTNSVGAKAQLTDGMTCEATPCSFKVPRKSEFDVVLSKDGYIPAQVHVTHKAGDAGGMALAGNVLVGGIIGAGVDAGTGAMMDLIPNPVVVELQKAR</sequence>
<protein>
    <recommendedName>
        <fullName evidence="4">Translation initiation factor 2</fullName>
    </recommendedName>
</protein>
<accession>A0A2T6B7G0</accession>